<dbReference type="CDD" id="cd04301">
    <property type="entry name" value="NAT_SF"/>
    <property type="match status" value="1"/>
</dbReference>
<comment type="caution">
    <text evidence="3">The sequence shown here is derived from an EMBL/GenBank/DDBJ whole genome shotgun (WGS) entry which is preliminary data.</text>
</comment>
<proteinExistence type="predicted"/>
<feature type="compositionally biased region" description="Basic and acidic residues" evidence="1">
    <location>
        <begin position="87"/>
        <end position="101"/>
    </location>
</feature>
<organism evidence="3 4">
    <name type="scientific">Oculimacula yallundae</name>
    <dbReference type="NCBI Taxonomy" id="86028"/>
    <lineage>
        <taxon>Eukaryota</taxon>
        <taxon>Fungi</taxon>
        <taxon>Dikarya</taxon>
        <taxon>Ascomycota</taxon>
        <taxon>Pezizomycotina</taxon>
        <taxon>Leotiomycetes</taxon>
        <taxon>Helotiales</taxon>
        <taxon>Ploettnerulaceae</taxon>
        <taxon>Oculimacula</taxon>
    </lineage>
</organism>
<evidence type="ECO:0000256" key="1">
    <source>
        <dbReference type="SAM" id="MobiDB-lite"/>
    </source>
</evidence>
<dbReference type="InterPro" id="IPR052523">
    <property type="entry name" value="Trichothecene_AcTrans"/>
</dbReference>
<name>A0ABR4CZP2_9HELO</name>
<dbReference type="PROSITE" id="PS51186">
    <property type="entry name" value="GNAT"/>
    <property type="match status" value="1"/>
</dbReference>
<dbReference type="SUPFAM" id="SSF55729">
    <property type="entry name" value="Acyl-CoA N-acyltransferases (Nat)"/>
    <property type="match status" value="1"/>
</dbReference>
<evidence type="ECO:0000313" key="4">
    <source>
        <dbReference type="Proteomes" id="UP001595075"/>
    </source>
</evidence>
<feature type="region of interest" description="Disordered" evidence="1">
    <location>
        <begin position="84"/>
        <end position="104"/>
    </location>
</feature>
<accession>A0ABR4CZP2</accession>
<dbReference type="EMBL" id="JAZHXI010000002">
    <property type="protein sequence ID" value="KAL2074976.1"/>
    <property type="molecule type" value="Genomic_DNA"/>
</dbReference>
<dbReference type="Gene3D" id="3.40.630.30">
    <property type="match status" value="1"/>
</dbReference>
<evidence type="ECO:0000259" key="2">
    <source>
        <dbReference type="PROSITE" id="PS51186"/>
    </source>
</evidence>
<reference evidence="3 4" key="1">
    <citation type="journal article" date="2024" name="Commun. Biol.">
        <title>Comparative genomic analysis of thermophilic fungi reveals convergent evolutionary adaptations and gene losses.</title>
        <authorList>
            <person name="Steindorff A.S."/>
            <person name="Aguilar-Pontes M.V."/>
            <person name="Robinson A.J."/>
            <person name="Andreopoulos B."/>
            <person name="LaButti K."/>
            <person name="Kuo A."/>
            <person name="Mondo S."/>
            <person name="Riley R."/>
            <person name="Otillar R."/>
            <person name="Haridas S."/>
            <person name="Lipzen A."/>
            <person name="Grimwood J."/>
            <person name="Schmutz J."/>
            <person name="Clum A."/>
            <person name="Reid I.D."/>
            <person name="Moisan M.C."/>
            <person name="Butler G."/>
            <person name="Nguyen T.T.M."/>
            <person name="Dewar K."/>
            <person name="Conant G."/>
            <person name="Drula E."/>
            <person name="Henrissat B."/>
            <person name="Hansel C."/>
            <person name="Singer S."/>
            <person name="Hutchinson M.I."/>
            <person name="de Vries R.P."/>
            <person name="Natvig D.O."/>
            <person name="Powell A.J."/>
            <person name="Tsang A."/>
            <person name="Grigoriev I.V."/>
        </authorList>
    </citation>
    <scope>NUCLEOTIDE SEQUENCE [LARGE SCALE GENOMIC DNA]</scope>
    <source>
        <strain evidence="3 4">CBS 494.80</strain>
    </source>
</reference>
<dbReference type="Proteomes" id="UP001595075">
    <property type="component" value="Unassembled WGS sequence"/>
</dbReference>
<keyword evidence="4" id="KW-1185">Reference proteome</keyword>
<protein>
    <recommendedName>
        <fullName evidence="2">N-acetyltransferase domain-containing protein</fullName>
    </recommendedName>
</protein>
<sequence length="225" mass="24956">MSSTEFTTALATEDDGPALASIMTAAFSHSDAAYPLIWASADEGTHDRMCIMGLFTPVQKSDRVTYKIMDDEIQKAVGFATWTLPKESPESKDRESQERKGGLPSLPGVNIELWMDKVGGTRGFSERDVDKAKDMELSFCFVHPQYQRKGIASSLLRLGCEEADARNSRFWCTSTHQAVSTYVKNGWKVVEKHDVDLSKYGGDGIYTHEDLNGVTNSRPPLILLP</sequence>
<dbReference type="InterPro" id="IPR000182">
    <property type="entry name" value="GNAT_dom"/>
</dbReference>
<feature type="domain" description="N-acetyltransferase" evidence="2">
    <location>
        <begin position="64"/>
        <end position="212"/>
    </location>
</feature>
<gene>
    <name evidence="3" type="ORF">VTL71DRAFT_8756</name>
</gene>
<dbReference type="Pfam" id="PF13673">
    <property type="entry name" value="Acetyltransf_10"/>
    <property type="match status" value="1"/>
</dbReference>
<dbReference type="InterPro" id="IPR016181">
    <property type="entry name" value="Acyl_CoA_acyltransferase"/>
</dbReference>
<evidence type="ECO:0000313" key="3">
    <source>
        <dbReference type="EMBL" id="KAL2074976.1"/>
    </source>
</evidence>
<dbReference type="PANTHER" id="PTHR42791:SF2">
    <property type="entry name" value="N-ACETYLTRANSFERASE DOMAIN-CONTAINING PROTEIN"/>
    <property type="match status" value="1"/>
</dbReference>
<dbReference type="PANTHER" id="PTHR42791">
    <property type="entry name" value="GNAT FAMILY ACETYLTRANSFERASE"/>
    <property type="match status" value="1"/>
</dbReference>